<dbReference type="Proteomes" id="UP000199315">
    <property type="component" value="Unassembled WGS sequence"/>
</dbReference>
<organism evidence="2 3">
    <name type="scientific">Anaerobium acetethylicum</name>
    <dbReference type="NCBI Taxonomy" id="1619234"/>
    <lineage>
        <taxon>Bacteria</taxon>
        <taxon>Bacillati</taxon>
        <taxon>Bacillota</taxon>
        <taxon>Clostridia</taxon>
        <taxon>Lachnospirales</taxon>
        <taxon>Lachnospiraceae</taxon>
        <taxon>Anaerobium</taxon>
    </lineage>
</organism>
<gene>
    <name evidence="2" type="ORF">SAMN05421730_10588</name>
</gene>
<sequence>MFNGKVKKEALKSHEQAIKDYEKEIQEFQKSTSQLNEKRESALEILRSTENIINSIKNTPDSYSVELGKIYHAITEYSQEEYDKRSFKNIIQEVSGFGLGLSLILTGIGISVTRDSSDTLEDDTIEDFERTNDSENNKTKTYTGVVLVISGCGVLIKSTFTYNKNNKKIAQEAQDETKTILADTKSLRYLNARIKEISMKIMSICNGFRQFSDQLINLEGKNYEELDKEDILFLGAIINNMLGLCELNQVRLSSHDPLPEFENIEQLISVPDTDGIDILSAIEVRDDTQTQAIASWSAFLKWQRAKDLLEHYKQLDLRKEGVFAELDELKQFISDPSHILGNVLSKHGEIAEHCQVNISNAQNIIEGLSPKYTFEGVGRLAPDDYLYAGMPIQSKFYNGARATLKAISKHLDTYPDFVKNGGSYDVPKDQFEEMINVIRLSKEAPSAIRRQELHLLNAIKLFESQSGLKIEENLNPAVVTFKDVQLYNVSDTIQREEDCINKKDKNNREVAKEKTAPSLKEGAKVVGVSAAIEGGFDFLSSMREKRKQGIKITEFTEKDWKDVGIKTGQGVVKGAIRGGNIYLLTNYTTTPANLAAAYVSAVFGIISQIEIYRNNELTDEELIINCEEVCFDVSISAIAALAGQALIPIPVLGSTIGSIVGKFVFNIIKDNCNQKEYKMISKYYEELCSIRQNNESINSEIVMLIEEKINQFHSMQELAFDQNTNIAFAGSIDLAISLGVENSKIKKSEEEVRNYIKS</sequence>
<reference evidence="2 3" key="1">
    <citation type="submission" date="2016-09" db="EMBL/GenBank/DDBJ databases">
        <authorList>
            <person name="Capua I."/>
            <person name="De Benedictis P."/>
            <person name="Joannis T."/>
            <person name="Lombin L.H."/>
            <person name="Cattoli G."/>
        </authorList>
    </citation>
    <scope>NUCLEOTIDE SEQUENCE [LARGE SCALE GENOMIC DNA]</scope>
    <source>
        <strain evidence="2 3">GluBS11</strain>
    </source>
</reference>
<evidence type="ECO:0000256" key="1">
    <source>
        <dbReference type="SAM" id="Coils"/>
    </source>
</evidence>
<dbReference type="EMBL" id="FMKA01000058">
    <property type="protein sequence ID" value="SCP99775.1"/>
    <property type="molecule type" value="Genomic_DNA"/>
</dbReference>
<accession>A0A1D3TZ37</accession>
<feature type="coiled-coil region" evidence="1">
    <location>
        <begin position="4"/>
        <end position="38"/>
    </location>
</feature>
<dbReference type="OrthoDB" id="9125539at2"/>
<keyword evidence="3" id="KW-1185">Reference proteome</keyword>
<keyword evidence="1" id="KW-0175">Coiled coil</keyword>
<protein>
    <submittedName>
        <fullName evidence="2">Uncharacterized protein</fullName>
    </submittedName>
</protein>
<dbReference type="STRING" id="1619234.SAMN05421730_10588"/>
<name>A0A1D3TZ37_9FIRM</name>
<evidence type="ECO:0000313" key="3">
    <source>
        <dbReference type="Proteomes" id="UP000199315"/>
    </source>
</evidence>
<evidence type="ECO:0000313" key="2">
    <source>
        <dbReference type="EMBL" id="SCP99775.1"/>
    </source>
</evidence>
<proteinExistence type="predicted"/>
<dbReference type="RefSeq" id="WP_091237032.1">
    <property type="nucleotide sequence ID" value="NZ_FMKA01000058.1"/>
</dbReference>
<dbReference type="AlphaFoldDB" id="A0A1D3TZ37"/>